<keyword evidence="5 12" id="KW-0653">Protein transport</keyword>
<evidence type="ECO:0000256" key="1">
    <source>
        <dbReference type="ARBA" id="ARBA00004651"/>
    </source>
</evidence>
<keyword evidence="3 12" id="KW-1003">Cell membrane</keyword>
<dbReference type="InterPro" id="IPR005665">
    <property type="entry name" value="SecF_bac"/>
</dbReference>
<evidence type="ECO:0000256" key="6">
    <source>
        <dbReference type="ARBA" id="ARBA00022989"/>
    </source>
</evidence>
<comment type="function">
    <text evidence="9 12">Part of the Sec protein translocase complex. Interacts with the SecYEG preprotein conducting channel. SecDF uses the proton motive force (PMF) to complete protein translocation after the ATP-dependent function of SecA.</text>
</comment>
<feature type="domain" description="Protein export membrane protein SecD/SecF C-terminal" evidence="13">
    <location>
        <begin position="113"/>
        <end position="288"/>
    </location>
</feature>
<dbReference type="GO" id="GO:0006605">
    <property type="term" value="P:protein targeting"/>
    <property type="evidence" value="ECO:0007669"/>
    <property type="project" value="UniProtKB-UniRule"/>
</dbReference>
<feature type="transmembrane region" description="Helical" evidence="12">
    <location>
        <begin position="260"/>
        <end position="286"/>
    </location>
</feature>
<proteinExistence type="inferred from homology"/>
<evidence type="ECO:0000256" key="11">
    <source>
        <dbReference type="ARBA" id="ARBA00061053"/>
    </source>
</evidence>
<dbReference type="EMBL" id="FQVH01000002">
    <property type="protein sequence ID" value="SHE49433.1"/>
    <property type="molecule type" value="Genomic_DNA"/>
</dbReference>
<protein>
    <recommendedName>
        <fullName evidence="12">Protein-export membrane protein SecF</fullName>
    </recommendedName>
</protein>
<feature type="transmembrane region" description="Helical" evidence="12">
    <location>
        <begin position="184"/>
        <end position="205"/>
    </location>
</feature>
<keyword evidence="7 12" id="KW-0811">Translocation</keyword>
<comment type="subcellular location">
    <subcellularLocation>
        <location evidence="1 12">Cell membrane</location>
        <topology evidence="1 12">Multi-pass membrane protein</topology>
    </subcellularLocation>
</comment>
<dbReference type="FunFam" id="1.20.1640.10:FF:000024">
    <property type="entry name" value="Multifunctional fusion protein"/>
    <property type="match status" value="1"/>
</dbReference>
<sequence>MGIFIAKRNIWFGISLAIILIGFLFTAIRGGVNYGVDFAGGTLMQVDFHKPVTKALVNQINDVLSSKNLLKDSYVQQIGNNPDVAQIKTRSLSDQERVELFKALKGRFNLPENEPLSTTKVGPSMGVTLRNQAIWAVIVASILMLIYITIRFEFKFGVAAVLALIHDLLILYAAYAIFNIPINTPFVAAMLTVLGYSINDTIVIFDRIRDNLKIMRREKYDVIADRSIMETLARSINTLLTVIITLVALYFFGGPSIREFVLPLLIGIVSGGYSSIFIASPIWYILKNREVSKRASYKTN</sequence>
<evidence type="ECO:0000256" key="3">
    <source>
        <dbReference type="ARBA" id="ARBA00022475"/>
    </source>
</evidence>
<dbReference type="InterPro" id="IPR022645">
    <property type="entry name" value="SecD/SecF_bac"/>
</dbReference>
<dbReference type="GO" id="GO:0005886">
    <property type="term" value="C:plasma membrane"/>
    <property type="evidence" value="ECO:0007669"/>
    <property type="project" value="UniProtKB-SubCell"/>
</dbReference>
<dbReference type="HAMAP" id="MF_01464_B">
    <property type="entry name" value="SecF_B"/>
    <property type="match status" value="1"/>
</dbReference>
<dbReference type="GO" id="GO:0015450">
    <property type="term" value="F:protein-transporting ATPase activity"/>
    <property type="evidence" value="ECO:0007669"/>
    <property type="project" value="InterPro"/>
</dbReference>
<feature type="transmembrane region" description="Helical" evidence="12">
    <location>
        <begin position="157"/>
        <end position="178"/>
    </location>
</feature>
<dbReference type="Pfam" id="PF07549">
    <property type="entry name" value="Sec_GG"/>
    <property type="match status" value="1"/>
</dbReference>
<evidence type="ECO:0000256" key="8">
    <source>
        <dbReference type="ARBA" id="ARBA00023136"/>
    </source>
</evidence>
<reference evidence="14 15" key="1">
    <citation type="submission" date="2016-11" db="EMBL/GenBank/DDBJ databases">
        <authorList>
            <person name="Jaros S."/>
            <person name="Januszkiewicz K."/>
            <person name="Wedrychowicz H."/>
        </authorList>
    </citation>
    <scope>NUCLEOTIDE SEQUENCE [LARGE SCALE GENOMIC DNA]</scope>
    <source>
        <strain evidence="14 15">DSM 17918</strain>
    </source>
</reference>
<dbReference type="Pfam" id="PF02355">
    <property type="entry name" value="SecD_SecF_C"/>
    <property type="match status" value="1"/>
</dbReference>
<accession>A0A1M4TYI7</accession>
<dbReference type="OrthoDB" id="9805019at2"/>
<dbReference type="PANTHER" id="PTHR30081:SF8">
    <property type="entry name" value="PROTEIN TRANSLOCASE SUBUNIT SECF"/>
    <property type="match status" value="1"/>
</dbReference>
<dbReference type="NCBIfam" id="TIGR00966">
    <property type="entry name" value="transloc_SecF"/>
    <property type="match status" value="1"/>
</dbReference>
<gene>
    <name evidence="12" type="primary">secF</name>
    <name evidence="14" type="ORF">SAMN02746089_00328</name>
</gene>
<feature type="transmembrane region" description="Helical" evidence="12">
    <location>
        <begin position="236"/>
        <end position="254"/>
    </location>
</feature>
<dbReference type="GO" id="GO:0065002">
    <property type="term" value="P:intracellular protein transmembrane transport"/>
    <property type="evidence" value="ECO:0007669"/>
    <property type="project" value="UniProtKB-UniRule"/>
</dbReference>
<dbReference type="InterPro" id="IPR055344">
    <property type="entry name" value="SecD_SecF_C_bact"/>
</dbReference>
<dbReference type="Gene3D" id="1.20.1640.10">
    <property type="entry name" value="Multidrug efflux transporter AcrB transmembrane domain"/>
    <property type="match status" value="1"/>
</dbReference>
<dbReference type="STRING" id="1121256.SAMN02746089_00328"/>
<evidence type="ECO:0000256" key="9">
    <source>
        <dbReference type="ARBA" id="ARBA00059018"/>
    </source>
</evidence>
<evidence type="ECO:0000256" key="10">
    <source>
        <dbReference type="ARBA" id="ARBA00060856"/>
    </source>
</evidence>
<dbReference type="Proteomes" id="UP000184088">
    <property type="component" value="Unassembled WGS sequence"/>
</dbReference>
<evidence type="ECO:0000256" key="12">
    <source>
        <dbReference type="HAMAP-Rule" id="MF_01464"/>
    </source>
</evidence>
<feature type="transmembrane region" description="Helical" evidence="12">
    <location>
        <begin position="9"/>
        <end position="28"/>
    </location>
</feature>
<comment type="similarity">
    <text evidence="12">Belongs to the SecD/SecF family. SecF subfamily.</text>
</comment>
<evidence type="ECO:0000256" key="2">
    <source>
        <dbReference type="ARBA" id="ARBA00022448"/>
    </source>
</evidence>
<comment type="similarity">
    <text evidence="10">In the C-terminal section; belongs to the SecD/SecF family. SecF subfamily.</text>
</comment>
<dbReference type="InterPro" id="IPR022813">
    <property type="entry name" value="SecD/SecF_arch_bac"/>
</dbReference>
<dbReference type="InterPro" id="IPR022646">
    <property type="entry name" value="SecD/SecF_CS"/>
</dbReference>
<evidence type="ECO:0000256" key="7">
    <source>
        <dbReference type="ARBA" id="ARBA00023010"/>
    </source>
</evidence>
<dbReference type="PRINTS" id="PR01755">
    <property type="entry name" value="SECFTRNLCASE"/>
</dbReference>
<keyword evidence="6 12" id="KW-1133">Transmembrane helix</keyword>
<keyword evidence="8 12" id="KW-0472">Membrane</keyword>
<name>A0A1M4TYI7_9THEO</name>
<dbReference type="GO" id="GO:0043952">
    <property type="term" value="P:protein transport by the Sec complex"/>
    <property type="evidence" value="ECO:0007669"/>
    <property type="project" value="UniProtKB-UniRule"/>
</dbReference>
<evidence type="ECO:0000256" key="4">
    <source>
        <dbReference type="ARBA" id="ARBA00022692"/>
    </source>
</evidence>
<dbReference type="PANTHER" id="PTHR30081">
    <property type="entry name" value="PROTEIN-EXPORT MEMBRANE PROTEIN SEC"/>
    <property type="match status" value="1"/>
</dbReference>
<keyword evidence="2 12" id="KW-0813">Transport</keyword>
<evidence type="ECO:0000313" key="14">
    <source>
        <dbReference type="EMBL" id="SHE49433.1"/>
    </source>
</evidence>
<dbReference type="SUPFAM" id="SSF82866">
    <property type="entry name" value="Multidrug efflux transporter AcrB transmembrane domain"/>
    <property type="match status" value="1"/>
</dbReference>
<dbReference type="NCBIfam" id="TIGR00916">
    <property type="entry name" value="2A0604s01"/>
    <property type="match status" value="1"/>
</dbReference>
<evidence type="ECO:0000313" key="15">
    <source>
        <dbReference type="Proteomes" id="UP000184088"/>
    </source>
</evidence>
<keyword evidence="4 12" id="KW-0812">Transmembrane</keyword>
<dbReference type="RefSeq" id="WP_073341353.1">
    <property type="nucleotide sequence ID" value="NZ_FQVH01000002.1"/>
</dbReference>
<comment type="subunit">
    <text evidence="12">Forms a complex with SecD. Part of the essential Sec protein translocation apparatus which comprises SecA, SecYEG and auxiliary proteins SecDF. Other proteins may also be involved.</text>
</comment>
<evidence type="ECO:0000259" key="13">
    <source>
        <dbReference type="Pfam" id="PF02355"/>
    </source>
</evidence>
<dbReference type="AlphaFoldDB" id="A0A1M4TYI7"/>
<evidence type="ECO:0000256" key="5">
    <source>
        <dbReference type="ARBA" id="ARBA00022927"/>
    </source>
</evidence>
<dbReference type="InterPro" id="IPR048634">
    <property type="entry name" value="SecD_SecF_C"/>
</dbReference>
<organism evidence="14 15">
    <name type="scientific">Caldanaerobius fijiensis DSM 17918</name>
    <dbReference type="NCBI Taxonomy" id="1121256"/>
    <lineage>
        <taxon>Bacteria</taxon>
        <taxon>Bacillati</taxon>
        <taxon>Bacillota</taxon>
        <taxon>Clostridia</taxon>
        <taxon>Thermoanaerobacterales</taxon>
        <taxon>Thermoanaerobacteraceae</taxon>
        <taxon>Caldanaerobius</taxon>
    </lineage>
</organism>
<keyword evidence="15" id="KW-1185">Reference proteome</keyword>
<feature type="transmembrane region" description="Helical" evidence="12">
    <location>
        <begin position="133"/>
        <end position="150"/>
    </location>
</feature>
<comment type="similarity">
    <text evidence="11">In the N-terminal section; belongs to the SecD/SecF family. SecD subfamily.</text>
</comment>